<reference evidence="1 2" key="1">
    <citation type="submission" date="2016-03" db="EMBL/GenBank/DDBJ databases">
        <title>EvidentialGene: Evidence-directed Construction of Genes on Genomes.</title>
        <authorList>
            <person name="Gilbert D.G."/>
            <person name="Choi J.-H."/>
            <person name="Mockaitis K."/>
            <person name="Colbourne J."/>
            <person name="Pfrender M."/>
        </authorList>
    </citation>
    <scope>NUCLEOTIDE SEQUENCE [LARGE SCALE GENOMIC DNA]</scope>
    <source>
        <strain evidence="1 2">Xinb3</strain>
        <tissue evidence="1">Complete organism</tissue>
    </source>
</reference>
<evidence type="ECO:0000313" key="1">
    <source>
        <dbReference type="EMBL" id="KZS08515.1"/>
    </source>
</evidence>
<evidence type="ECO:0000313" key="2">
    <source>
        <dbReference type="Proteomes" id="UP000076858"/>
    </source>
</evidence>
<proteinExistence type="predicted"/>
<dbReference type="EMBL" id="LRGB01002190">
    <property type="protein sequence ID" value="KZS08515.1"/>
    <property type="molecule type" value="Genomic_DNA"/>
</dbReference>
<comment type="caution">
    <text evidence="1">The sequence shown here is derived from an EMBL/GenBank/DDBJ whole genome shotgun (WGS) entry which is preliminary data.</text>
</comment>
<dbReference type="Proteomes" id="UP000076858">
    <property type="component" value="Unassembled WGS sequence"/>
</dbReference>
<dbReference type="AlphaFoldDB" id="A0A164RBX2"/>
<gene>
    <name evidence="1" type="ORF">APZ42_027169</name>
</gene>
<keyword evidence="2" id="KW-1185">Reference proteome</keyword>
<sequence length="55" mass="6448">MEDGKKLDLYRWPFSFFPNLRTDEVVDAWPACINHQTTPFINGNQTFLFCFCCLG</sequence>
<protein>
    <submittedName>
        <fullName evidence="1">Uncharacterized protein</fullName>
    </submittedName>
</protein>
<accession>A0A164RBX2</accession>
<organism evidence="1 2">
    <name type="scientific">Daphnia magna</name>
    <dbReference type="NCBI Taxonomy" id="35525"/>
    <lineage>
        <taxon>Eukaryota</taxon>
        <taxon>Metazoa</taxon>
        <taxon>Ecdysozoa</taxon>
        <taxon>Arthropoda</taxon>
        <taxon>Crustacea</taxon>
        <taxon>Branchiopoda</taxon>
        <taxon>Diplostraca</taxon>
        <taxon>Cladocera</taxon>
        <taxon>Anomopoda</taxon>
        <taxon>Daphniidae</taxon>
        <taxon>Daphnia</taxon>
    </lineage>
</organism>
<name>A0A164RBX2_9CRUS</name>